<gene>
    <name evidence="1" type="ORF">CI610_02887</name>
</gene>
<name>A0A2H9T4P6_9ZZZZ</name>
<reference evidence="1" key="1">
    <citation type="journal article" date="2017" name="Appl. Environ. Microbiol.">
        <title>Molecular characterization of an Endozoicomonas-like organism causing infection in king scallop Pecten maximus L.</title>
        <authorList>
            <person name="Cano I."/>
            <person name="van Aerle R."/>
            <person name="Ross S."/>
            <person name="Verner-Jeffreys D.W."/>
            <person name="Paley R.K."/>
            <person name="Rimmer G."/>
            <person name="Ryder D."/>
            <person name="Hooper P."/>
            <person name="Stone D."/>
            <person name="Feist S.W."/>
        </authorList>
    </citation>
    <scope>NUCLEOTIDE SEQUENCE</scope>
</reference>
<accession>A0A2H9T4P6</accession>
<dbReference type="EMBL" id="NSIT01000242">
    <property type="protein sequence ID" value="PJE78178.1"/>
    <property type="molecule type" value="Genomic_DNA"/>
</dbReference>
<dbReference type="AlphaFoldDB" id="A0A2H9T4P6"/>
<proteinExistence type="predicted"/>
<evidence type="ECO:0000313" key="1">
    <source>
        <dbReference type="EMBL" id="PJE78178.1"/>
    </source>
</evidence>
<comment type="caution">
    <text evidence="1">The sequence shown here is derived from an EMBL/GenBank/DDBJ whole genome shotgun (WGS) entry which is preliminary data.</text>
</comment>
<protein>
    <recommendedName>
        <fullName evidence="2">RNA-directed DNA polymerase from mobile element jockey-like</fullName>
    </recommendedName>
</protein>
<organism evidence="1">
    <name type="scientific">invertebrate metagenome</name>
    <dbReference type="NCBI Taxonomy" id="1711999"/>
    <lineage>
        <taxon>unclassified sequences</taxon>
        <taxon>metagenomes</taxon>
        <taxon>organismal metagenomes</taxon>
    </lineage>
</organism>
<sequence>MNNNDNIEIVDSFKYLVMLFNYNGKFYKTQKHFAEQGRKALFSPTTSLRNHCLNVETYCSIFDSYVNSILRYASEIWGFHKAPMSKAYLKFCKKKYLT</sequence>
<evidence type="ECO:0008006" key="2">
    <source>
        <dbReference type="Google" id="ProtNLM"/>
    </source>
</evidence>